<dbReference type="GO" id="GO:0000139">
    <property type="term" value="C:Golgi membrane"/>
    <property type="evidence" value="ECO:0007669"/>
    <property type="project" value="UniProtKB-SubCell"/>
</dbReference>
<protein>
    <recommendedName>
        <fullName evidence="14 17">Alpha-1,3-mannosyl-glycoprotein 2-beta-N-acetylglucosaminyltransferase</fullName>
        <shortName evidence="17">GNT-I</shortName>
        <shortName evidence="17">GlcNAc-T I</shortName>
        <ecNumber evidence="14 17">2.4.1.101</ecNumber>
    </recommendedName>
    <alternativeName>
        <fullName evidence="15 17">N-glycosyl-oligosaccharide-glycoprotein N-acetylglucosaminyltransferase I</fullName>
    </alternativeName>
</protein>
<dbReference type="PANTHER" id="PTHR10468:SF0">
    <property type="entry name" value="ALPHA-1,3-MANNOSYL-GLYCOPROTEIN 2-BETA-N-ACETYLGLUCOSAMINYLTRANSFERASE"/>
    <property type="match status" value="1"/>
</dbReference>
<evidence type="ECO:0000256" key="2">
    <source>
        <dbReference type="ARBA" id="ARBA00004922"/>
    </source>
</evidence>
<dbReference type="GO" id="GO:0030145">
    <property type="term" value="F:manganese ion binding"/>
    <property type="evidence" value="ECO:0007669"/>
    <property type="project" value="UniProtKB-UniRule"/>
</dbReference>
<name>A0A915EBK9_9BILA</name>
<keyword evidence="6" id="KW-0812">Transmembrane</keyword>
<evidence type="ECO:0000256" key="13">
    <source>
        <dbReference type="ARBA" id="ARBA00037706"/>
    </source>
</evidence>
<evidence type="ECO:0000256" key="1">
    <source>
        <dbReference type="ARBA" id="ARBA00004323"/>
    </source>
</evidence>
<evidence type="ECO:0000313" key="18">
    <source>
        <dbReference type="Proteomes" id="UP000887574"/>
    </source>
</evidence>
<dbReference type="InterPro" id="IPR052261">
    <property type="entry name" value="Glycosyltransferase_13"/>
</dbReference>
<dbReference type="WBParaSite" id="jg4119">
    <property type="protein sequence ID" value="jg4119"/>
    <property type="gene ID" value="jg4119"/>
</dbReference>
<keyword evidence="9" id="KW-1133">Transmembrane helix</keyword>
<evidence type="ECO:0000256" key="11">
    <source>
        <dbReference type="ARBA" id="ARBA00023136"/>
    </source>
</evidence>
<comment type="pathway">
    <text evidence="2 17">Protein modification; protein glycosylation.</text>
</comment>
<evidence type="ECO:0000256" key="8">
    <source>
        <dbReference type="ARBA" id="ARBA00022968"/>
    </source>
</evidence>
<keyword evidence="7 17" id="KW-0479">Metal-binding</keyword>
<keyword evidence="18" id="KW-1185">Reference proteome</keyword>
<dbReference type="AlphaFoldDB" id="A0A915EBK9"/>
<keyword evidence="12 17" id="KW-0464">Manganese</keyword>
<comment type="catalytic activity">
    <reaction evidence="16 17">
        <text>N(4)-(alpha-D-Man-(1-&gt;3)-[alpha-D-Man-(1-&gt;3)-[alpha-D-Man-(1-&gt;6)]-alpha-D-Man-(1-&gt;6)]-beta-D-Man-(1-&gt;4)-beta-D-GlcNAc-(1-&gt;4)-beta-D-GlcNAc)-L-asparaginyl-[protein] (N-glucan mannose isomer 5A1,2) + UDP-N-acetyl-alpha-D-glucosamine = N(4)-{beta-D-GlcNAc-(1-&gt;2)-alpha-D-Man-(1-&gt;3)-[alpha-D-Man-(1-&gt;3)-[alpha-D-Man-(1-&gt;6)]-alpha-D-Man-(1-&gt;6)]-beta-D-Man-(1-&gt;4)-beta-D-GlcNAc-(1-&gt;4)-beta-D-GlcNAc}-L-asparaginyl-[protein] + UDP + H(+)</text>
        <dbReference type="Rhea" id="RHEA:11456"/>
        <dbReference type="Rhea" id="RHEA-COMP:14367"/>
        <dbReference type="Rhea" id="RHEA-COMP:14368"/>
        <dbReference type="ChEBI" id="CHEBI:15378"/>
        <dbReference type="ChEBI" id="CHEBI:57705"/>
        <dbReference type="ChEBI" id="CHEBI:58223"/>
        <dbReference type="ChEBI" id="CHEBI:59087"/>
        <dbReference type="ChEBI" id="CHEBI:60625"/>
        <dbReference type="EC" id="2.4.1.101"/>
    </reaction>
</comment>
<dbReference type="Proteomes" id="UP000887574">
    <property type="component" value="Unplaced"/>
</dbReference>
<keyword evidence="11" id="KW-0472">Membrane</keyword>
<evidence type="ECO:0000256" key="3">
    <source>
        <dbReference type="ARBA" id="ARBA00006492"/>
    </source>
</evidence>
<evidence type="ECO:0000256" key="14">
    <source>
        <dbReference type="ARBA" id="ARBA00038949"/>
    </source>
</evidence>
<dbReference type="PANTHER" id="PTHR10468">
    <property type="entry name" value="PROTEIN O-LINKED-MANNOSE BETA-1,2-N-ACETYLGLUCOSAMINYLTRANSFERASE 1/ALPHA-1,3-MANNOSYL-GLYCOPROTEIN 2-BETA-N-ACETYLGLUCOSAMINYLTRANSFERASE"/>
    <property type="match status" value="1"/>
</dbReference>
<keyword evidence="4 17" id="KW-0328">Glycosyltransferase</keyword>
<comment type="similarity">
    <text evidence="3 17">Belongs to the glycosyltransferase 13 family.</text>
</comment>
<dbReference type="InterPro" id="IPR004139">
    <property type="entry name" value="Glyco_trans_13"/>
</dbReference>
<keyword evidence="8 17" id="KW-0735">Signal-anchor</keyword>
<evidence type="ECO:0000256" key="15">
    <source>
        <dbReference type="ARBA" id="ARBA00041712"/>
    </source>
</evidence>
<evidence type="ECO:0000256" key="12">
    <source>
        <dbReference type="ARBA" id="ARBA00023211"/>
    </source>
</evidence>
<evidence type="ECO:0000256" key="4">
    <source>
        <dbReference type="ARBA" id="ARBA00022676"/>
    </source>
</evidence>
<evidence type="ECO:0000256" key="7">
    <source>
        <dbReference type="ARBA" id="ARBA00022723"/>
    </source>
</evidence>
<dbReference type="GO" id="GO:0003827">
    <property type="term" value="F:alpha-1,3-mannosylglycoprotein 2-beta-N-acetylglucosaminyltransferase activity"/>
    <property type="evidence" value="ECO:0007669"/>
    <property type="project" value="UniProtKB-UniRule"/>
</dbReference>
<dbReference type="FunFam" id="3.90.550.10:FF:000252">
    <property type="entry name" value="Protein O-linked-mannose beta-1,2-N-acetylglucosaminyltransferase 1"/>
    <property type="match status" value="1"/>
</dbReference>
<dbReference type="Gene3D" id="3.90.550.10">
    <property type="entry name" value="Spore Coat Polysaccharide Biosynthesis Protein SpsA, Chain A"/>
    <property type="match status" value="1"/>
</dbReference>
<evidence type="ECO:0000256" key="16">
    <source>
        <dbReference type="ARBA" id="ARBA00049421"/>
    </source>
</evidence>
<dbReference type="GO" id="GO:0006487">
    <property type="term" value="P:protein N-linked glycosylation"/>
    <property type="evidence" value="ECO:0007669"/>
    <property type="project" value="TreeGrafter"/>
</dbReference>
<organism evidence="18 19">
    <name type="scientific">Ditylenchus dipsaci</name>
    <dbReference type="NCBI Taxonomy" id="166011"/>
    <lineage>
        <taxon>Eukaryota</taxon>
        <taxon>Metazoa</taxon>
        <taxon>Ecdysozoa</taxon>
        <taxon>Nematoda</taxon>
        <taxon>Chromadorea</taxon>
        <taxon>Rhabditida</taxon>
        <taxon>Tylenchina</taxon>
        <taxon>Tylenchomorpha</taxon>
        <taxon>Sphaerularioidea</taxon>
        <taxon>Anguinidae</taxon>
        <taxon>Anguininae</taxon>
        <taxon>Ditylenchus</taxon>
    </lineage>
</organism>
<evidence type="ECO:0000256" key="9">
    <source>
        <dbReference type="ARBA" id="ARBA00022989"/>
    </source>
</evidence>
<evidence type="ECO:0000313" key="19">
    <source>
        <dbReference type="WBParaSite" id="jg4119"/>
    </source>
</evidence>
<dbReference type="InterPro" id="IPR029044">
    <property type="entry name" value="Nucleotide-diphossugar_trans"/>
</dbReference>
<dbReference type="EC" id="2.4.1.101" evidence="14 17"/>
<evidence type="ECO:0000256" key="5">
    <source>
        <dbReference type="ARBA" id="ARBA00022679"/>
    </source>
</evidence>
<sequence length="256" mass="29711">MCDLICRFKHSHQASQELALLTDKALISLSATRWGSVIQVIKRFLELQKSVVVIARRKNWPSRATATRRYRTSTAHFPIVISHDCDNSEVKQAAKEFASQVHYVKHISSETARLKVPVSHQRYAMYYKISRHYRLGLTHVFEKMNHTSVIITEDDLDISPDFFHYFNAARWLLHRDKSLYCVSAWNDNGKPNLIDSNAKSLLYRSDFFSGLGWMMTNELWKEIGNRWPPGFWMIGFESQNSAKIAPVFVLKYLGLP</sequence>
<comment type="subcellular location">
    <subcellularLocation>
        <location evidence="1 17">Golgi apparatus membrane</location>
        <topology evidence="1 17">Single-pass type II membrane protein</topology>
    </subcellularLocation>
</comment>
<evidence type="ECO:0000256" key="10">
    <source>
        <dbReference type="ARBA" id="ARBA00023034"/>
    </source>
</evidence>
<evidence type="ECO:0000256" key="17">
    <source>
        <dbReference type="RuleBase" id="RU368119"/>
    </source>
</evidence>
<proteinExistence type="inferred from homology"/>
<accession>A0A915EBK9</accession>
<comment type="function">
    <text evidence="13 17">Initiates complex N-linked carbohydrate formation. Essential for the conversion of high-mannose to hybrid and complex N-glycans.</text>
</comment>
<reference evidence="19" key="1">
    <citation type="submission" date="2022-11" db="UniProtKB">
        <authorList>
            <consortium name="WormBaseParasite"/>
        </authorList>
    </citation>
    <scope>IDENTIFICATION</scope>
</reference>
<keyword evidence="5" id="KW-0808">Transferase</keyword>
<dbReference type="Pfam" id="PF03071">
    <property type="entry name" value="GNT-I"/>
    <property type="match status" value="1"/>
</dbReference>
<evidence type="ECO:0000256" key="6">
    <source>
        <dbReference type="ARBA" id="ARBA00022692"/>
    </source>
</evidence>
<dbReference type="SUPFAM" id="SSF53448">
    <property type="entry name" value="Nucleotide-diphospho-sugar transferases"/>
    <property type="match status" value="1"/>
</dbReference>
<keyword evidence="10 17" id="KW-0333">Golgi apparatus</keyword>
<comment type="cofactor">
    <cofactor evidence="17">
        <name>Mn(2+)</name>
        <dbReference type="ChEBI" id="CHEBI:29035"/>
    </cofactor>
    <text evidence="17">The cofactor is mostly bound to the substrate.</text>
</comment>